<proteinExistence type="predicted"/>
<dbReference type="InterPro" id="IPR025060">
    <property type="entry name" value="DUF3999"/>
</dbReference>
<gene>
    <name evidence="1" type="ORF">GV829_01600</name>
</gene>
<reference evidence="1 2" key="1">
    <citation type="submission" date="2020-01" db="EMBL/GenBank/DDBJ databases">
        <title>Sphingomonas sp. strain CSW-10.</title>
        <authorList>
            <person name="Chen W.-M."/>
        </authorList>
    </citation>
    <scope>NUCLEOTIDE SEQUENCE [LARGE SCALE GENOMIC DNA]</scope>
    <source>
        <strain evidence="1 2">CSW-10</strain>
    </source>
</reference>
<accession>A0A6M4ARF5</accession>
<dbReference type="EMBL" id="CP053015">
    <property type="protein sequence ID" value="QJQ31296.1"/>
    <property type="molecule type" value="Genomic_DNA"/>
</dbReference>
<dbReference type="Pfam" id="PF13163">
    <property type="entry name" value="DUF3999"/>
    <property type="match status" value="1"/>
</dbReference>
<dbReference type="Proteomes" id="UP000503018">
    <property type="component" value="Chromosome"/>
</dbReference>
<keyword evidence="2" id="KW-1185">Reference proteome</keyword>
<protein>
    <submittedName>
        <fullName evidence="1">DUF3999 family protein</fullName>
    </submittedName>
</protein>
<dbReference type="PROSITE" id="PS51257">
    <property type="entry name" value="PROKAR_LIPOPROTEIN"/>
    <property type="match status" value="1"/>
</dbReference>
<evidence type="ECO:0000313" key="2">
    <source>
        <dbReference type="Proteomes" id="UP000503018"/>
    </source>
</evidence>
<dbReference type="KEGG" id="slan:GV829_01600"/>
<dbReference type="AlphaFoldDB" id="A0A6M4ARF5"/>
<sequence length="455" mass="47991">MKVWQCAWAAVLTLLAGCKDAPPVDPAKPDAYALRLAVTAAEGGTIQRLDLPAQALAAIRRDDLGDVRLFDSRGRRMALALAEDMARAGRRWRDVPIYPVAGSWAASGRQDVTVRIENGTGKQVVTVAGDLAAASPSAAVSSAVLVDTRAVVEPVQALRLDTVMAAARPVTLTVHTSLNLRDWQPLAETTLFRPQGSDVVLGDGRLALDGVDLANRYVMVRWPAGEQVEVRGARVETAVAEHTAVIEVEADGPVLAGPHLLRFDLPASAPVDAIRLRQAASDGTIPVRLLGRTSAEQGWTLLSAATLRSGSAGQLLNGISPEMRQFRVEADRRTAGWSSSPRLSLRYRPVTVIADLSGTPPYQLAVGLAGAEPAYLERDVLLPDASTALTALPVARAEAGGQEPPRLTLAPPDGDGPLAPRKLALWGALLLGTAMLGFVAWRLARGLPAVPTGGD</sequence>
<dbReference type="RefSeq" id="WP_169943513.1">
    <property type="nucleotide sequence ID" value="NZ_CP053015.1"/>
</dbReference>
<evidence type="ECO:0000313" key="1">
    <source>
        <dbReference type="EMBL" id="QJQ31296.1"/>
    </source>
</evidence>
<name>A0A6M4ARF5_9SPHN</name>
<organism evidence="1 2">
    <name type="scientific">Sphingomonas lacunae</name>
    <dbReference type="NCBI Taxonomy" id="2698828"/>
    <lineage>
        <taxon>Bacteria</taxon>
        <taxon>Pseudomonadati</taxon>
        <taxon>Pseudomonadota</taxon>
        <taxon>Alphaproteobacteria</taxon>
        <taxon>Sphingomonadales</taxon>
        <taxon>Sphingomonadaceae</taxon>
        <taxon>Sphingomonas</taxon>
    </lineage>
</organism>